<dbReference type="Pfam" id="PF13977">
    <property type="entry name" value="TetR_C_6"/>
    <property type="match status" value="1"/>
</dbReference>
<evidence type="ECO:0000256" key="2">
    <source>
        <dbReference type="ARBA" id="ARBA00023015"/>
    </source>
</evidence>
<dbReference type="Pfam" id="PF00440">
    <property type="entry name" value="TetR_N"/>
    <property type="match status" value="1"/>
</dbReference>
<evidence type="ECO:0000313" key="7">
    <source>
        <dbReference type="EMBL" id="DAC77012.1"/>
    </source>
</evidence>
<dbReference type="InterPro" id="IPR009057">
    <property type="entry name" value="Homeodomain-like_sf"/>
</dbReference>
<feature type="domain" description="HTH tetR-type" evidence="6">
    <location>
        <begin position="7"/>
        <end position="67"/>
    </location>
</feature>
<dbReference type="InterPro" id="IPR036271">
    <property type="entry name" value="Tet_transcr_reg_TetR-rel_C_sf"/>
</dbReference>
<dbReference type="PROSITE" id="PS50977">
    <property type="entry name" value="HTH_TETR_2"/>
    <property type="match status" value="1"/>
</dbReference>
<accession>A0A4P3ALR6</accession>
<evidence type="ECO:0000256" key="4">
    <source>
        <dbReference type="ARBA" id="ARBA00023163"/>
    </source>
</evidence>
<organism evidence="7">
    <name type="scientific">Serratia marcescens BIDMC 44</name>
    <dbReference type="NCBI Taxonomy" id="1400186"/>
    <lineage>
        <taxon>Bacteria</taxon>
        <taxon>Pseudomonadati</taxon>
        <taxon>Pseudomonadota</taxon>
        <taxon>Gammaproteobacteria</taxon>
        <taxon>Enterobacterales</taxon>
        <taxon>Yersiniaceae</taxon>
        <taxon>Serratia</taxon>
    </lineage>
</organism>
<dbReference type="EMBL" id="BK010577">
    <property type="protein sequence ID" value="DAC77012.1"/>
    <property type="molecule type" value="Genomic_DNA"/>
</dbReference>
<feature type="DNA-binding region" description="H-T-H motif" evidence="5">
    <location>
        <begin position="30"/>
        <end position="49"/>
    </location>
</feature>
<evidence type="ECO:0000256" key="1">
    <source>
        <dbReference type="ARBA" id="ARBA00022491"/>
    </source>
</evidence>
<dbReference type="InterPro" id="IPR001647">
    <property type="entry name" value="HTH_TetR"/>
</dbReference>
<dbReference type="InterPro" id="IPR039538">
    <property type="entry name" value="BetI_C"/>
</dbReference>
<reference evidence="7" key="1">
    <citation type="journal article" date="2019" name="J. Antimicrob. Chemother.">
        <title>SME-4-producing Serratia marcescens from Argentina belonging to clade 2 of the S. marcescens phylogeny.</title>
        <authorList>
            <person name="Dabos L."/>
            <person name="Patino-Navarrete R."/>
            <person name="Nastro M."/>
            <person name="Famiglietti A."/>
            <person name="Glaser P."/>
            <person name="Rodriguez C.H."/>
            <person name="Naas T."/>
        </authorList>
    </citation>
    <scope>NUCLEOTIDE SEQUENCE</scope>
    <source>
        <strain evidence="7">BIDMC 44</strain>
    </source>
</reference>
<sequence>MSYLKREERHAAILEAAVRVTLAEGIMASTVRRIAAEAGMAIGQVHHHFSSVKQLRAEAFLLLTRKSLYDFYLKCKDLPATERLKLALGYPMDEDSVRETHLWNEMMLLAERDTIMHEAYATAISDWHHAVTKVIAEGKTAGSFRAGANVDDIAWRLIGLVCGLDGLLSFNRTSISEAEIMRHLSSAIELELL</sequence>
<dbReference type="RefSeq" id="WP_033635651.1">
    <property type="nucleotide sequence ID" value="NZ_KI929263.1"/>
</dbReference>
<evidence type="ECO:0000259" key="6">
    <source>
        <dbReference type="PROSITE" id="PS50977"/>
    </source>
</evidence>
<dbReference type="Gene3D" id="1.10.357.10">
    <property type="entry name" value="Tetracycline Repressor, domain 2"/>
    <property type="match status" value="1"/>
</dbReference>
<keyword evidence="3 5" id="KW-0238">DNA-binding</keyword>
<evidence type="ECO:0000256" key="5">
    <source>
        <dbReference type="PROSITE-ProRule" id="PRU00335"/>
    </source>
</evidence>
<dbReference type="NCBIfam" id="NF011572">
    <property type="entry name" value="PRK14996.1"/>
    <property type="match status" value="1"/>
</dbReference>
<keyword evidence="4" id="KW-0804">Transcription</keyword>
<proteinExistence type="predicted"/>
<protein>
    <submittedName>
        <fullName evidence="7">TetR family transcriptional regulator</fullName>
    </submittedName>
</protein>
<name>A0A4P3ALR6_SERMA</name>
<keyword evidence="2" id="KW-0805">Transcription regulation</keyword>
<dbReference type="SUPFAM" id="SSF46689">
    <property type="entry name" value="Homeodomain-like"/>
    <property type="match status" value="1"/>
</dbReference>
<keyword evidence="1" id="KW-0678">Repressor</keyword>
<evidence type="ECO:0000256" key="3">
    <source>
        <dbReference type="ARBA" id="ARBA00023125"/>
    </source>
</evidence>
<dbReference type="SUPFAM" id="SSF48498">
    <property type="entry name" value="Tetracyclin repressor-like, C-terminal domain"/>
    <property type="match status" value="1"/>
</dbReference>
<dbReference type="GO" id="GO:0003677">
    <property type="term" value="F:DNA binding"/>
    <property type="evidence" value="ECO:0007669"/>
    <property type="project" value="UniProtKB-UniRule"/>
</dbReference>
<dbReference type="AlphaFoldDB" id="A0A4P3ALR6"/>